<evidence type="ECO:0000256" key="9">
    <source>
        <dbReference type="ARBA" id="ARBA00023136"/>
    </source>
</evidence>
<feature type="transmembrane region" description="Helical" evidence="10">
    <location>
        <begin position="20"/>
        <end position="41"/>
    </location>
</feature>
<keyword evidence="6" id="KW-0997">Cell inner membrane</keyword>
<comment type="similarity">
    <text evidence="2">Belongs to the GSP G family.</text>
</comment>
<dbReference type="InterPro" id="IPR045584">
    <property type="entry name" value="Pilin-like"/>
</dbReference>
<evidence type="ECO:0000313" key="13">
    <source>
        <dbReference type="Proteomes" id="UP000648257"/>
    </source>
</evidence>
<dbReference type="PANTHER" id="PTHR30093:SF44">
    <property type="entry name" value="TYPE II SECRETION SYSTEM CORE PROTEIN G"/>
    <property type="match status" value="1"/>
</dbReference>
<evidence type="ECO:0000256" key="3">
    <source>
        <dbReference type="ARBA" id="ARBA00020042"/>
    </source>
</evidence>
<dbReference type="Proteomes" id="UP000648257">
    <property type="component" value="Unassembled WGS sequence"/>
</dbReference>
<accession>A0ABR6X9A8</accession>
<reference evidence="12 13" key="1">
    <citation type="submission" date="2020-08" db="EMBL/GenBank/DDBJ databases">
        <title>Novel species isolated from subtropical streams in China.</title>
        <authorList>
            <person name="Lu H."/>
        </authorList>
    </citation>
    <scope>NUCLEOTIDE SEQUENCE [LARGE SCALE GENOMIC DNA]</scope>
    <source>
        <strain evidence="12 13">KACC 16656</strain>
    </source>
</reference>
<keyword evidence="9 10" id="KW-0472">Membrane</keyword>
<keyword evidence="5" id="KW-0488">Methylation</keyword>
<dbReference type="RefSeq" id="WP_186924303.1">
    <property type="nucleotide sequence ID" value="NZ_JACOFW010000028.1"/>
</dbReference>
<evidence type="ECO:0000256" key="10">
    <source>
        <dbReference type="SAM" id="Phobius"/>
    </source>
</evidence>
<dbReference type="PROSITE" id="PS00409">
    <property type="entry name" value="PROKAR_NTER_METHYL"/>
    <property type="match status" value="1"/>
</dbReference>
<dbReference type="InterPro" id="IPR000983">
    <property type="entry name" value="Bac_GSPG_pilin"/>
</dbReference>
<keyword evidence="8 10" id="KW-1133">Transmembrane helix</keyword>
<dbReference type="EMBL" id="JACOFW010000028">
    <property type="protein sequence ID" value="MBC3809243.1"/>
    <property type="molecule type" value="Genomic_DNA"/>
</dbReference>
<dbReference type="NCBIfam" id="TIGR01710">
    <property type="entry name" value="typeII_sec_gspG"/>
    <property type="match status" value="1"/>
</dbReference>
<dbReference type="NCBIfam" id="TIGR02532">
    <property type="entry name" value="IV_pilin_GFxxxE"/>
    <property type="match status" value="1"/>
</dbReference>
<name>A0ABR6X9A8_9BURK</name>
<comment type="subcellular location">
    <subcellularLocation>
        <location evidence="1">Cell inner membrane</location>
        <topology evidence="1">Single-pass membrane protein</topology>
    </subcellularLocation>
</comment>
<evidence type="ECO:0000259" key="11">
    <source>
        <dbReference type="Pfam" id="PF08334"/>
    </source>
</evidence>
<feature type="domain" description="Type II secretion system protein GspG C-terminal" evidence="11">
    <location>
        <begin position="40"/>
        <end position="146"/>
    </location>
</feature>
<dbReference type="InterPro" id="IPR012902">
    <property type="entry name" value="N_methyl_site"/>
</dbReference>
<keyword evidence="13" id="KW-1185">Reference proteome</keyword>
<evidence type="ECO:0000256" key="4">
    <source>
        <dbReference type="ARBA" id="ARBA00022475"/>
    </source>
</evidence>
<dbReference type="Pfam" id="PF08334">
    <property type="entry name" value="T2SSG"/>
    <property type="match status" value="1"/>
</dbReference>
<proteinExistence type="inferred from homology"/>
<keyword evidence="4" id="KW-1003">Cell membrane</keyword>
<dbReference type="InterPro" id="IPR013545">
    <property type="entry name" value="T2SS_protein-GspG_C"/>
</dbReference>
<evidence type="ECO:0000256" key="5">
    <source>
        <dbReference type="ARBA" id="ARBA00022481"/>
    </source>
</evidence>
<evidence type="ECO:0000256" key="2">
    <source>
        <dbReference type="ARBA" id="ARBA00009984"/>
    </source>
</evidence>
<evidence type="ECO:0000256" key="7">
    <source>
        <dbReference type="ARBA" id="ARBA00022692"/>
    </source>
</evidence>
<evidence type="ECO:0000313" key="12">
    <source>
        <dbReference type="EMBL" id="MBC3809243.1"/>
    </source>
</evidence>
<dbReference type="PRINTS" id="PR00813">
    <property type="entry name" value="BCTERIALGSPG"/>
</dbReference>
<organism evidence="12 13">
    <name type="scientific">Undibacterium seohonense</name>
    <dbReference type="NCBI Taxonomy" id="1344950"/>
    <lineage>
        <taxon>Bacteria</taxon>
        <taxon>Pseudomonadati</taxon>
        <taxon>Pseudomonadota</taxon>
        <taxon>Betaproteobacteria</taxon>
        <taxon>Burkholderiales</taxon>
        <taxon>Oxalobacteraceae</taxon>
        <taxon>Undibacterium</taxon>
    </lineage>
</organism>
<dbReference type="SUPFAM" id="SSF54523">
    <property type="entry name" value="Pili subunits"/>
    <property type="match status" value="1"/>
</dbReference>
<dbReference type="Gene3D" id="3.30.700.10">
    <property type="entry name" value="Glycoprotein, Type 4 Pilin"/>
    <property type="match status" value="1"/>
</dbReference>
<keyword evidence="7 10" id="KW-0812">Transmembrane</keyword>
<comment type="caution">
    <text evidence="12">The sequence shown here is derived from an EMBL/GenBank/DDBJ whole genome shotgun (WGS) entry which is preliminary data.</text>
</comment>
<dbReference type="Pfam" id="PF07963">
    <property type="entry name" value="N_methyl"/>
    <property type="match status" value="1"/>
</dbReference>
<evidence type="ECO:0000256" key="6">
    <source>
        <dbReference type="ARBA" id="ARBA00022519"/>
    </source>
</evidence>
<evidence type="ECO:0000256" key="1">
    <source>
        <dbReference type="ARBA" id="ARBA00004377"/>
    </source>
</evidence>
<dbReference type="InterPro" id="IPR010054">
    <property type="entry name" value="Type2_sec_GspG"/>
</dbReference>
<gene>
    <name evidence="12" type="primary">gspG</name>
    <name evidence="12" type="ORF">H8K52_18035</name>
</gene>
<sequence length="147" mass="16179">MISSRTTLQTDQKQSGFTLLELLVVIVIIGLLAAFVAPKYFGQIGKSKTQVAKAQMEAFDRAIDQFRVDTEHFPTTEQGLGSLFSQPANEPLWRGPYIKKGTPLDPWSKAYIYKSPGTDGRDYEIISYGNDGKSGGGGEDADILSWQ</sequence>
<dbReference type="PANTHER" id="PTHR30093">
    <property type="entry name" value="GENERAL SECRETION PATHWAY PROTEIN G"/>
    <property type="match status" value="1"/>
</dbReference>
<evidence type="ECO:0000256" key="8">
    <source>
        <dbReference type="ARBA" id="ARBA00022989"/>
    </source>
</evidence>
<protein>
    <recommendedName>
        <fullName evidence="3">Type II secretion system core protein G</fullName>
    </recommendedName>
</protein>